<feature type="domain" description="DUF4832" evidence="1">
    <location>
        <begin position="239"/>
        <end position="444"/>
    </location>
</feature>
<dbReference type="Gene3D" id="3.20.20.80">
    <property type="entry name" value="Glycosidases"/>
    <property type="match status" value="1"/>
</dbReference>
<gene>
    <name evidence="2" type="ORF">ACFSUC_03730</name>
</gene>
<dbReference type="Proteomes" id="UP001597497">
    <property type="component" value="Unassembled WGS sequence"/>
</dbReference>
<proteinExistence type="predicted"/>
<evidence type="ECO:0000313" key="2">
    <source>
        <dbReference type="EMBL" id="MFD2670719.1"/>
    </source>
</evidence>
<dbReference type="InterPro" id="IPR032267">
    <property type="entry name" value="DUF4832"/>
</dbReference>
<protein>
    <submittedName>
        <fullName evidence="2">DUF4832 domain-containing protein</fullName>
    </submittedName>
</protein>
<dbReference type="Pfam" id="PF16116">
    <property type="entry name" value="DUF4832"/>
    <property type="match status" value="1"/>
</dbReference>
<evidence type="ECO:0000259" key="1">
    <source>
        <dbReference type="Pfam" id="PF16116"/>
    </source>
</evidence>
<reference evidence="3" key="1">
    <citation type="journal article" date="2019" name="Int. J. Syst. Evol. Microbiol.">
        <title>The Global Catalogue of Microorganisms (GCM) 10K type strain sequencing project: providing services to taxonomists for standard genome sequencing and annotation.</title>
        <authorList>
            <consortium name="The Broad Institute Genomics Platform"/>
            <consortium name="The Broad Institute Genome Sequencing Center for Infectious Disease"/>
            <person name="Wu L."/>
            <person name="Ma J."/>
        </authorList>
    </citation>
    <scope>NUCLEOTIDE SEQUENCE [LARGE SCALE GENOMIC DNA]</scope>
    <source>
        <strain evidence="3">KCTC 33676</strain>
    </source>
</reference>
<dbReference type="RefSeq" id="WP_379928143.1">
    <property type="nucleotide sequence ID" value="NZ_JBHUMM010000005.1"/>
</dbReference>
<name>A0ABW5R804_9BACL</name>
<evidence type="ECO:0000313" key="3">
    <source>
        <dbReference type="Proteomes" id="UP001597497"/>
    </source>
</evidence>
<dbReference type="SUPFAM" id="SSF51445">
    <property type="entry name" value="(Trans)glycosidases"/>
    <property type="match status" value="1"/>
</dbReference>
<sequence length="469" mass="54034">MSKWIRYVRVLLLTGGLAVVAFFTSQIWSESSTKMMTFYPTETDELLINPYKGFSADATDVDWIEFPVSLAHVNIDWKDFEPEEGVYRFDDIEEQAYFEEWKSRNVRFVLRFVLDDPGDTMTSTIPDWLYEKIDQSGTWYEVDYGKGFSPDYAHPELIQAHQKAIAALAARYDEDPSIAFIQIGSIGHWGEWHTARMDNKRIPYPKQPVATQYIQHYLDHFAHDKLMMRRPEPLALKHRLGLFNDAFGNEQETIEEFVSWVNEGYTSWLTDEEMPAMPDYWKHGAGGGEFSTQDAITSYFQKDRFGSVMTQLQLTHASWMGPNSPVTQSLRVEERQRAEQFVNAMGYHFVVRSVQHPEKGSRGEEINVEIEVENKGVAPFYFDWPIELSLANETGKLVFQTELQEDIRSWLPGTHTFEARFKLPEAIPAGEYQLLIAILDPSTAKPGMSLAMEGRQQDGRYGLGKLKLQ</sequence>
<comment type="caution">
    <text evidence="2">The sequence shown here is derived from an EMBL/GenBank/DDBJ whole genome shotgun (WGS) entry which is preliminary data.</text>
</comment>
<accession>A0ABW5R804</accession>
<keyword evidence="3" id="KW-1185">Reference proteome</keyword>
<dbReference type="InterPro" id="IPR017853">
    <property type="entry name" value="GH"/>
</dbReference>
<organism evidence="2 3">
    <name type="scientific">Marinicrinis sediminis</name>
    <dbReference type="NCBI Taxonomy" id="1652465"/>
    <lineage>
        <taxon>Bacteria</taxon>
        <taxon>Bacillati</taxon>
        <taxon>Bacillota</taxon>
        <taxon>Bacilli</taxon>
        <taxon>Bacillales</taxon>
        <taxon>Paenibacillaceae</taxon>
    </lineage>
</organism>
<dbReference type="EMBL" id="JBHUMM010000005">
    <property type="protein sequence ID" value="MFD2670719.1"/>
    <property type="molecule type" value="Genomic_DNA"/>
</dbReference>